<feature type="repeat" description="TPR" evidence="4">
    <location>
        <begin position="225"/>
        <end position="258"/>
    </location>
</feature>
<keyword evidence="3 9" id="KW-0413">Isomerase</keyword>
<comment type="catalytic activity">
    <reaction evidence="3">
        <text>[protein]-peptidylproline (omega=180) = [protein]-peptidylproline (omega=0)</text>
        <dbReference type="Rhea" id="RHEA:16237"/>
        <dbReference type="Rhea" id="RHEA-COMP:10747"/>
        <dbReference type="Rhea" id="RHEA-COMP:10748"/>
        <dbReference type="ChEBI" id="CHEBI:83833"/>
        <dbReference type="ChEBI" id="CHEBI:83834"/>
        <dbReference type="EC" id="5.2.1.8"/>
    </reaction>
</comment>
<accession>A0A9C6WVX7</accession>
<protein>
    <recommendedName>
        <fullName evidence="3">peptidylprolyl isomerase</fullName>
        <ecNumber evidence="3">5.2.1.8</ecNumber>
    </recommendedName>
</protein>
<dbReference type="InterPro" id="IPR001179">
    <property type="entry name" value="PPIase_FKBP_dom"/>
</dbReference>
<dbReference type="PROSITE" id="PS50059">
    <property type="entry name" value="FKBP_PPIASE"/>
    <property type="match status" value="1"/>
</dbReference>
<keyword evidence="2 4" id="KW-0802">TPR repeat</keyword>
<dbReference type="GO" id="GO:0016020">
    <property type="term" value="C:membrane"/>
    <property type="evidence" value="ECO:0007669"/>
    <property type="project" value="TreeGrafter"/>
</dbReference>
<dbReference type="InterPro" id="IPR050754">
    <property type="entry name" value="FKBP4/5/8-like"/>
</dbReference>
<dbReference type="GO" id="GO:0003755">
    <property type="term" value="F:peptidyl-prolyl cis-trans isomerase activity"/>
    <property type="evidence" value="ECO:0007669"/>
    <property type="project" value="UniProtKB-KW"/>
</dbReference>
<dbReference type="RefSeq" id="XP_052120155.1">
    <property type="nucleotide sequence ID" value="XM_052264195.1"/>
</dbReference>
<evidence type="ECO:0000256" key="6">
    <source>
        <dbReference type="SAM" id="Phobius"/>
    </source>
</evidence>
<feature type="transmembrane region" description="Helical" evidence="6">
    <location>
        <begin position="345"/>
        <end position="365"/>
    </location>
</feature>
<dbReference type="Gene3D" id="3.10.50.40">
    <property type="match status" value="1"/>
</dbReference>
<dbReference type="GO" id="GO:0012505">
    <property type="term" value="C:endomembrane system"/>
    <property type="evidence" value="ECO:0007669"/>
    <property type="project" value="TreeGrafter"/>
</dbReference>
<dbReference type="SUPFAM" id="SSF48452">
    <property type="entry name" value="TPR-like"/>
    <property type="match status" value="1"/>
</dbReference>
<evidence type="ECO:0000256" key="1">
    <source>
        <dbReference type="ARBA" id="ARBA00022737"/>
    </source>
</evidence>
<keyword evidence="6" id="KW-1133">Transmembrane helix</keyword>
<proteinExistence type="predicted"/>
<evidence type="ECO:0000256" key="5">
    <source>
        <dbReference type="SAM" id="MobiDB-lite"/>
    </source>
</evidence>
<feature type="domain" description="PPIase FKBP-type" evidence="7">
    <location>
        <begin position="54"/>
        <end position="143"/>
    </location>
</feature>
<keyword evidence="1" id="KW-0677">Repeat</keyword>
<dbReference type="AlphaFoldDB" id="A0A9C6WVX7"/>
<dbReference type="InterPro" id="IPR011990">
    <property type="entry name" value="TPR-like_helical_dom_sf"/>
</dbReference>
<dbReference type="Gene3D" id="1.25.40.10">
    <property type="entry name" value="Tetratricopeptide repeat domain"/>
    <property type="match status" value="1"/>
</dbReference>
<dbReference type="SUPFAM" id="SSF54534">
    <property type="entry name" value="FKBP-like"/>
    <property type="match status" value="1"/>
</dbReference>
<dbReference type="GO" id="GO:0005740">
    <property type="term" value="C:mitochondrial envelope"/>
    <property type="evidence" value="ECO:0007669"/>
    <property type="project" value="TreeGrafter"/>
</dbReference>
<gene>
    <name evidence="9 10" type="primary">LOC113206996</name>
</gene>
<evidence type="ECO:0000313" key="10">
    <source>
        <dbReference type="RefSeq" id="XP_052120156.1"/>
    </source>
</evidence>
<evidence type="ECO:0000256" key="3">
    <source>
        <dbReference type="PROSITE-ProRule" id="PRU00277"/>
    </source>
</evidence>
<sequence length="370" mass="41448">MDSEIKPVEEVSVDKEGEEGKTESKEEWLDILGSGQIKKKVLVEGEKDTRPQRSDFCEINLEGKLEDGTVIEKYENLILHAGEGEVIQGVDLVLSLMDQGECCLVEIGPRFGFGALGRPAEKSFPAVPENSTLLYTLELLNTSPEPDLEMIPIAERKRIGNRKRERGNWWYGRGENTLAIQCYRRALDYLDEAVGGIQIEPDNAINDANKEEKELSLIDILEDRLKVYNNLAAAQLKIGSLDAALMSVENVLRCQPDNVKALFRKAKVLSEKGENQAASEVLERITILDPENKTIHSELRKERSKARENTKLQKNLYQKMMGGSTSSQTSKQRKADCNRSKFASVLPWGMVVGSMATVVIGMVAYRLKYI</sequence>
<dbReference type="InterPro" id="IPR019734">
    <property type="entry name" value="TPR_rpt"/>
</dbReference>
<dbReference type="GO" id="GO:0044183">
    <property type="term" value="F:protein folding chaperone"/>
    <property type="evidence" value="ECO:0007669"/>
    <property type="project" value="TreeGrafter"/>
</dbReference>
<keyword evidence="8" id="KW-1185">Reference proteome</keyword>
<evidence type="ECO:0000313" key="9">
    <source>
        <dbReference type="RefSeq" id="XP_052120155.1"/>
    </source>
</evidence>
<dbReference type="OrthoDB" id="532682at2759"/>
<dbReference type="InterPro" id="IPR046357">
    <property type="entry name" value="PPIase_dom_sf"/>
</dbReference>
<dbReference type="GeneID" id="113206996"/>
<evidence type="ECO:0000259" key="7">
    <source>
        <dbReference type="PROSITE" id="PS50059"/>
    </source>
</evidence>
<dbReference type="EC" id="5.2.1.8" evidence="3"/>
<keyword evidence="3" id="KW-0697">Rotamase</keyword>
<keyword evidence="6" id="KW-0472">Membrane</keyword>
<reference evidence="9 10" key="1">
    <citation type="submission" date="2025-04" db="UniProtKB">
        <authorList>
            <consortium name="RefSeq"/>
        </authorList>
    </citation>
    <scope>IDENTIFICATION</scope>
    <source>
        <tissue evidence="9 10">Whole organism</tissue>
    </source>
</reference>
<feature type="region of interest" description="Disordered" evidence="5">
    <location>
        <begin position="1"/>
        <end position="25"/>
    </location>
</feature>
<organism evidence="8 9">
    <name type="scientific">Frankliniella occidentalis</name>
    <name type="common">Western flower thrips</name>
    <name type="synonym">Euthrips occidentalis</name>
    <dbReference type="NCBI Taxonomy" id="133901"/>
    <lineage>
        <taxon>Eukaryota</taxon>
        <taxon>Metazoa</taxon>
        <taxon>Ecdysozoa</taxon>
        <taxon>Arthropoda</taxon>
        <taxon>Hexapoda</taxon>
        <taxon>Insecta</taxon>
        <taxon>Pterygota</taxon>
        <taxon>Neoptera</taxon>
        <taxon>Paraneoptera</taxon>
        <taxon>Thysanoptera</taxon>
        <taxon>Terebrantia</taxon>
        <taxon>Thripoidea</taxon>
        <taxon>Thripidae</taxon>
        <taxon>Frankliniella</taxon>
    </lineage>
</organism>
<dbReference type="GO" id="GO:0043066">
    <property type="term" value="P:negative regulation of apoptotic process"/>
    <property type="evidence" value="ECO:0007669"/>
    <property type="project" value="TreeGrafter"/>
</dbReference>
<keyword evidence="6" id="KW-0812">Transmembrane</keyword>
<dbReference type="KEGG" id="foc:113206996"/>
<dbReference type="GO" id="GO:0005829">
    <property type="term" value="C:cytosol"/>
    <property type="evidence" value="ECO:0007669"/>
    <property type="project" value="TreeGrafter"/>
</dbReference>
<name>A0A9C6WVX7_FRAOC</name>
<evidence type="ECO:0000256" key="4">
    <source>
        <dbReference type="PROSITE-ProRule" id="PRU00339"/>
    </source>
</evidence>
<dbReference type="SMART" id="SM00028">
    <property type="entry name" value="TPR"/>
    <property type="match status" value="3"/>
</dbReference>
<dbReference type="PANTHER" id="PTHR46512">
    <property type="entry name" value="PEPTIDYLPROLYL ISOMERASE"/>
    <property type="match status" value="1"/>
</dbReference>
<evidence type="ECO:0000256" key="2">
    <source>
        <dbReference type="ARBA" id="ARBA00022803"/>
    </source>
</evidence>
<dbReference type="RefSeq" id="XP_052120156.1">
    <property type="nucleotide sequence ID" value="XM_052264196.1"/>
</dbReference>
<dbReference type="Pfam" id="PF00254">
    <property type="entry name" value="FKBP_C"/>
    <property type="match status" value="1"/>
</dbReference>
<dbReference type="PANTHER" id="PTHR46512:SF1">
    <property type="entry name" value="PEPTIDYLPROLYL ISOMERASE"/>
    <property type="match status" value="1"/>
</dbReference>
<dbReference type="Proteomes" id="UP000504606">
    <property type="component" value="Unplaced"/>
</dbReference>
<evidence type="ECO:0000313" key="8">
    <source>
        <dbReference type="Proteomes" id="UP000504606"/>
    </source>
</evidence>
<dbReference type="PROSITE" id="PS50005">
    <property type="entry name" value="TPR"/>
    <property type="match status" value="1"/>
</dbReference>